<dbReference type="SUPFAM" id="SSF103473">
    <property type="entry name" value="MFS general substrate transporter"/>
    <property type="match status" value="1"/>
</dbReference>
<organism evidence="8 9">
    <name type="scientific">Penicillium cf. viridicatum</name>
    <dbReference type="NCBI Taxonomy" id="2972119"/>
    <lineage>
        <taxon>Eukaryota</taxon>
        <taxon>Fungi</taxon>
        <taxon>Dikarya</taxon>
        <taxon>Ascomycota</taxon>
        <taxon>Pezizomycotina</taxon>
        <taxon>Eurotiomycetes</taxon>
        <taxon>Eurotiomycetidae</taxon>
        <taxon>Eurotiales</taxon>
        <taxon>Aspergillaceae</taxon>
        <taxon>Penicillium</taxon>
    </lineage>
</organism>
<keyword evidence="4 7" id="KW-1133">Transmembrane helix</keyword>
<keyword evidence="6" id="KW-0325">Glycoprotein</keyword>
<feature type="transmembrane region" description="Helical" evidence="7">
    <location>
        <begin position="190"/>
        <end position="210"/>
    </location>
</feature>
<comment type="caution">
    <text evidence="8">The sequence shown here is derived from an EMBL/GenBank/DDBJ whole genome shotgun (WGS) entry which is preliminary data.</text>
</comment>
<reference evidence="8" key="2">
    <citation type="journal article" date="2023" name="IMA Fungus">
        <title>Comparative genomic study of the Penicillium genus elucidates a diverse pangenome and 15 lateral gene transfer events.</title>
        <authorList>
            <person name="Petersen C."/>
            <person name="Sorensen T."/>
            <person name="Nielsen M.R."/>
            <person name="Sondergaard T.E."/>
            <person name="Sorensen J.L."/>
            <person name="Fitzpatrick D.A."/>
            <person name="Frisvad J.C."/>
            <person name="Nielsen K.L."/>
        </authorList>
    </citation>
    <scope>NUCLEOTIDE SEQUENCE</scope>
    <source>
        <strain evidence="8">IBT 20477</strain>
    </source>
</reference>
<feature type="transmembrane region" description="Helical" evidence="7">
    <location>
        <begin position="222"/>
        <end position="241"/>
    </location>
</feature>
<evidence type="ECO:0000256" key="4">
    <source>
        <dbReference type="ARBA" id="ARBA00022989"/>
    </source>
</evidence>
<evidence type="ECO:0008006" key="10">
    <source>
        <dbReference type="Google" id="ProtNLM"/>
    </source>
</evidence>
<dbReference type="PANTHER" id="PTHR23501">
    <property type="entry name" value="MAJOR FACILITATOR SUPERFAMILY"/>
    <property type="match status" value="1"/>
</dbReference>
<dbReference type="EMBL" id="JAPQKQ010000003">
    <property type="protein sequence ID" value="KAJ5202902.1"/>
    <property type="molecule type" value="Genomic_DNA"/>
</dbReference>
<dbReference type="AlphaFoldDB" id="A0A9W9MKD6"/>
<feature type="transmembrane region" description="Helical" evidence="7">
    <location>
        <begin position="130"/>
        <end position="155"/>
    </location>
</feature>
<feature type="transmembrane region" description="Helical" evidence="7">
    <location>
        <begin position="332"/>
        <end position="353"/>
    </location>
</feature>
<keyword evidence="9" id="KW-1185">Reference proteome</keyword>
<evidence type="ECO:0000256" key="6">
    <source>
        <dbReference type="ARBA" id="ARBA00023180"/>
    </source>
</evidence>
<evidence type="ECO:0000313" key="9">
    <source>
        <dbReference type="Proteomes" id="UP001150942"/>
    </source>
</evidence>
<comment type="similarity">
    <text evidence="2">Belongs to the major facilitator superfamily. TCR/Tet family.</text>
</comment>
<dbReference type="InterPro" id="IPR011701">
    <property type="entry name" value="MFS"/>
</dbReference>
<comment type="subcellular location">
    <subcellularLocation>
        <location evidence="1">Membrane</location>
        <topology evidence="1">Multi-pass membrane protein</topology>
    </subcellularLocation>
</comment>
<name>A0A9W9MKD6_9EURO</name>
<evidence type="ECO:0000256" key="5">
    <source>
        <dbReference type="ARBA" id="ARBA00023136"/>
    </source>
</evidence>
<dbReference type="GO" id="GO:0005886">
    <property type="term" value="C:plasma membrane"/>
    <property type="evidence" value="ECO:0007669"/>
    <property type="project" value="TreeGrafter"/>
</dbReference>
<feature type="transmembrane region" description="Helical" evidence="7">
    <location>
        <begin position="425"/>
        <end position="445"/>
    </location>
</feature>
<accession>A0A9W9MKD6</accession>
<feature type="transmembrane region" description="Helical" evidence="7">
    <location>
        <begin position="104"/>
        <end position="124"/>
    </location>
</feature>
<reference evidence="8" key="1">
    <citation type="submission" date="2022-11" db="EMBL/GenBank/DDBJ databases">
        <authorList>
            <person name="Petersen C."/>
        </authorList>
    </citation>
    <scope>NUCLEOTIDE SEQUENCE</scope>
    <source>
        <strain evidence="8">IBT 20477</strain>
    </source>
</reference>
<proteinExistence type="inferred from homology"/>
<dbReference type="Proteomes" id="UP001150942">
    <property type="component" value="Unassembled WGS sequence"/>
</dbReference>
<evidence type="ECO:0000256" key="3">
    <source>
        <dbReference type="ARBA" id="ARBA00022692"/>
    </source>
</evidence>
<feature type="transmembrane region" description="Helical" evidence="7">
    <location>
        <begin position="452"/>
        <end position="474"/>
    </location>
</feature>
<protein>
    <recommendedName>
        <fullName evidence="10">Major facilitator superfamily (MFS) profile domain-containing protein</fullName>
    </recommendedName>
</protein>
<dbReference type="Pfam" id="PF07690">
    <property type="entry name" value="MFS_1"/>
    <property type="match status" value="1"/>
</dbReference>
<feature type="transmembrane region" description="Helical" evidence="7">
    <location>
        <begin position="253"/>
        <end position="271"/>
    </location>
</feature>
<gene>
    <name evidence="8" type="ORF">N7449_004981</name>
</gene>
<evidence type="ECO:0000313" key="8">
    <source>
        <dbReference type="EMBL" id="KAJ5202902.1"/>
    </source>
</evidence>
<dbReference type="PANTHER" id="PTHR23501:SF193">
    <property type="entry name" value="MULTIDRUG TRANSPORTER, PUTATIVE (AFU_ORTHOLOGUE AFUA_8G00940)-RELATED"/>
    <property type="match status" value="1"/>
</dbReference>
<evidence type="ECO:0000256" key="2">
    <source>
        <dbReference type="ARBA" id="ARBA00007520"/>
    </source>
</evidence>
<keyword evidence="5 7" id="KW-0472">Membrane</keyword>
<evidence type="ECO:0000256" key="1">
    <source>
        <dbReference type="ARBA" id="ARBA00004141"/>
    </source>
</evidence>
<dbReference type="Gene3D" id="1.20.1250.20">
    <property type="entry name" value="MFS general substrate transporter like domains"/>
    <property type="match status" value="1"/>
</dbReference>
<keyword evidence="3 7" id="KW-0812">Transmembrane</keyword>
<dbReference type="OrthoDB" id="10021397at2759"/>
<dbReference type="GO" id="GO:0022857">
    <property type="term" value="F:transmembrane transporter activity"/>
    <property type="evidence" value="ECO:0007669"/>
    <property type="project" value="InterPro"/>
</dbReference>
<evidence type="ECO:0000256" key="7">
    <source>
        <dbReference type="SAM" id="Phobius"/>
    </source>
</evidence>
<feature type="transmembrane region" description="Helical" evidence="7">
    <location>
        <begin position="37"/>
        <end position="62"/>
    </location>
</feature>
<feature type="transmembrane region" description="Helical" evidence="7">
    <location>
        <begin position="374"/>
        <end position="396"/>
    </location>
</feature>
<feature type="transmembrane region" description="Helical" evidence="7">
    <location>
        <begin position="512"/>
        <end position="533"/>
    </location>
</feature>
<feature type="transmembrane region" description="Helical" evidence="7">
    <location>
        <begin position="292"/>
        <end position="312"/>
    </location>
</feature>
<dbReference type="InterPro" id="IPR036259">
    <property type="entry name" value="MFS_trans_sf"/>
</dbReference>
<sequence>MERQEYDASAEAPKLNEGEKIHVRSVIENGDIAGFKLVSLVSALTSAALLVLLDASIIAPAIPRITSQFHSLSDVAWYGSSYQLTSASFQPLTGSLYTYFNIKWTFLAFLGVFELGSLVCAIASSSKMLIVARAIAGVGASGIQNGALTIIARALPVKKQARMRHNTLIWCRIYGPWLILHFDSHDGDRVGGVIFLAMLFVTIPELKVVSDGLSALQIIRELDLIGFFIFAPAMIQLLLTLDYGGNQYSWNSATVIGLFLWIVRDVFYLSGMGVPHRCKGYVSSAHGATKNSFFFLSLSFFLGGVTACASYYLPLYFQAVKGVSPMMSGVYLLPNIISQLVCVIFAGALGKTYTPFPQRTFIDTKDRKVGKLGYYLPFGIATGGVSSIGNGLVSLFSPSTSTGTWIGYQILLGAGRGIGLQSPMIAVQNTVSAAQISVALSLLMFSQTMDQAIFLTLAQAIFFNSLKSALGVYAPFMDSGAVVAAGAGATHMVVSKDKLAGVLVAYSQGIDYVFYLATGTAIGCFCVAWGMGWKDTRKRERAMSLAQLMNVVARAVIEEPVACHSLVCSAEPGMRTTSPTARVGVRSSGCFPRDSEAAPWETNVLAASFPLTWCQLMRWS</sequence>